<organism evidence="2 3">
    <name type="scientific">Nonomuraea thailandensis</name>
    <dbReference type="NCBI Taxonomy" id="1188745"/>
    <lineage>
        <taxon>Bacteria</taxon>
        <taxon>Bacillati</taxon>
        <taxon>Actinomycetota</taxon>
        <taxon>Actinomycetes</taxon>
        <taxon>Streptosporangiales</taxon>
        <taxon>Streptosporangiaceae</taxon>
        <taxon>Nonomuraea</taxon>
    </lineage>
</organism>
<evidence type="ECO:0000256" key="1">
    <source>
        <dbReference type="SAM" id="MobiDB-lite"/>
    </source>
</evidence>
<dbReference type="AlphaFoldDB" id="A0A9X2GHA9"/>
<name>A0A9X2GHA9_9ACTN</name>
<sequence length="71" mass="7530">MATRISRTAALILVSIIAIFGSIAGLASPASADSPWETPSAADSPWELDDDSPWELTGDSPWELTGDSPWE</sequence>
<gene>
    <name evidence="2" type="ORF">HD597_004830</name>
</gene>
<protein>
    <submittedName>
        <fullName evidence="2">Uncharacterized protein</fullName>
    </submittedName>
</protein>
<feature type="region of interest" description="Disordered" evidence="1">
    <location>
        <begin position="28"/>
        <end position="71"/>
    </location>
</feature>
<reference evidence="2" key="1">
    <citation type="submission" date="2022-06" db="EMBL/GenBank/DDBJ databases">
        <title>Sequencing the genomes of 1000 actinobacteria strains.</title>
        <authorList>
            <person name="Klenk H.-P."/>
        </authorList>
    </citation>
    <scope>NUCLEOTIDE SEQUENCE</scope>
    <source>
        <strain evidence="2">DSM 46694</strain>
    </source>
</reference>
<comment type="caution">
    <text evidence="2">The sequence shown here is derived from an EMBL/GenBank/DDBJ whole genome shotgun (WGS) entry which is preliminary data.</text>
</comment>
<keyword evidence="3" id="KW-1185">Reference proteome</keyword>
<evidence type="ECO:0000313" key="3">
    <source>
        <dbReference type="Proteomes" id="UP001139648"/>
    </source>
</evidence>
<dbReference type="EMBL" id="JAMZEB010000002">
    <property type="protein sequence ID" value="MCP2357810.1"/>
    <property type="molecule type" value="Genomic_DNA"/>
</dbReference>
<proteinExistence type="predicted"/>
<dbReference type="RefSeq" id="WP_253744915.1">
    <property type="nucleotide sequence ID" value="NZ_BAABKA010000026.1"/>
</dbReference>
<dbReference type="Proteomes" id="UP001139648">
    <property type="component" value="Unassembled WGS sequence"/>
</dbReference>
<accession>A0A9X2GHA9</accession>
<evidence type="ECO:0000313" key="2">
    <source>
        <dbReference type="EMBL" id="MCP2357810.1"/>
    </source>
</evidence>